<protein>
    <submittedName>
        <fullName evidence="5">Helix-turn-helix domain-containing protein</fullName>
    </submittedName>
</protein>
<dbReference type="CDD" id="cd03137">
    <property type="entry name" value="GATase1_AraC_1"/>
    <property type="match status" value="1"/>
</dbReference>
<keyword evidence="1" id="KW-0805">Transcription regulation</keyword>
<evidence type="ECO:0000256" key="3">
    <source>
        <dbReference type="SAM" id="MobiDB-lite"/>
    </source>
</evidence>
<dbReference type="Gene3D" id="3.40.50.880">
    <property type="match status" value="1"/>
</dbReference>
<dbReference type="InterPro" id="IPR029062">
    <property type="entry name" value="Class_I_gatase-like"/>
</dbReference>
<dbReference type="SUPFAM" id="SSF46689">
    <property type="entry name" value="Homeodomain-like"/>
    <property type="match status" value="2"/>
</dbReference>
<comment type="caution">
    <text evidence="5">The sequence shown here is derived from an EMBL/GenBank/DDBJ whole genome shotgun (WGS) entry which is preliminary data.</text>
</comment>
<feature type="domain" description="HTH araC/xylS-type" evidence="4">
    <location>
        <begin position="230"/>
        <end position="328"/>
    </location>
</feature>
<dbReference type="Gene3D" id="1.10.10.60">
    <property type="entry name" value="Homeodomain-like"/>
    <property type="match status" value="1"/>
</dbReference>
<dbReference type="SMART" id="SM00342">
    <property type="entry name" value="HTH_ARAC"/>
    <property type="match status" value="1"/>
</dbReference>
<feature type="region of interest" description="Disordered" evidence="3">
    <location>
        <begin position="1"/>
        <end position="20"/>
    </location>
</feature>
<evidence type="ECO:0000313" key="5">
    <source>
        <dbReference type="EMBL" id="MDT0306452.1"/>
    </source>
</evidence>
<dbReference type="Proteomes" id="UP001183388">
    <property type="component" value="Unassembled WGS sequence"/>
</dbReference>
<accession>A0ABU2L4H0</accession>
<dbReference type="Pfam" id="PF01965">
    <property type="entry name" value="DJ-1_PfpI"/>
    <property type="match status" value="1"/>
</dbReference>
<dbReference type="PROSITE" id="PS01124">
    <property type="entry name" value="HTH_ARAC_FAMILY_2"/>
    <property type="match status" value="1"/>
</dbReference>
<dbReference type="EMBL" id="JAVREN010000006">
    <property type="protein sequence ID" value="MDT0306452.1"/>
    <property type="molecule type" value="Genomic_DNA"/>
</dbReference>
<evidence type="ECO:0000313" key="6">
    <source>
        <dbReference type="Proteomes" id="UP001183388"/>
    </source>
</evidence>
<dbReference type="PANTHER" id="PTHR43130">
    <property type="entry name" value="ARAC-FAMILY TRANSCRIPTIONAL REGULATOR"/>
    <property type="match status" value="1"/>
</dbReference>
<dbReference type="InterPro" id="IPR009057">
    <property type="entry name" value="Homeodomain-like_sf"/>
</dbReference>
<sequence>MPHRTGDGTDEPAPSAPPAPHRVAVVAVPPLTTFDLSIPGLVLGELRVDGHPAYDVRVCTARPGTVRGLGGLDVVLPHGLDEVAEADTVLVTGIWRPESTDRRVLNALREAAAAGRRIASICSGSFVLAEAGLLDGRAATTYWEYSDVFRRRYPDVDLVGDVLFVDDGQVLTSAGGSAGVDLCLHLIRNDLGAAVAAEAARRLIAAPVRPGGQAQVVQAPLPEERGLSLAATREWALGRLDRPLALPDLARHARTSVRTLTRRFRAETGLSPLQWLLEARLDRAQELLERTDLTMEHVAHRSGIGTADSLRRHLARRTGLTPRAWRAAHARVPATP</sequence>
<organism evidence="5 6">
    <name type="scientific">Streptomyces boetiae</name>
    <dbReference type="NCBI Taxonomy" id="3075541"/>
    <lineage>
        <taxon>Bacteria</taxon>
        <taxon>Bacillati</taxon>
        <taxon>Actinomycetota</taxon>
        <taxon>Actinomycetes</taxon>
        <taxon>Kitasatosporales</taxon>
        <taxon>Streptomycetaceae</taxon>
        <taxon>Streptomyces</taxon>
    </lineage>
</organism>
<gene>
    <name evidence="5" type="ORF">RM780_05700</name>
</gene>
<evidence type="ECO:0000256" key="2">
    <source>
        <dbReference type="ARBA" id="ARBA00023163"/>
    </source>
</evidence>
<evidence type="ECO:0000256" key="1">
    <source>
        <dbReference type="ARBA" id="ARBA00023015"/>
    </source>
</evidence>
<reference evidence="6" key="1">
    <citation type="submission" date="2023-07" db="EMBL/GenBank/DDBJ databases">
        <title>30 novel species of actinomycetes from the DSMZ collection.</title>
        <authorList>
            <person name="Nouioui I."/>
        </authorList>
    </citation>
    <scope>NUCLEOTIDE SEQUENCE [LARGE SCALE GENOMIC DNA]</scope>
    <source>
        <strain evidence="6">DSM 44917</strain>
    </source>
</reference>
<dbReference type="SUPFAM" id="SSF52317">
    <property type="entry name" value="Class I glutamine amidotransferase-like"/>
    <property type="match status" value="1"/>
</dbReference>
<dbReference type="InterPro" id="IPR002818">
    <property type="entry name" value="DJ-1/PfpI"/>
</dbReference>
<keyword evidence="6" id="KW-1185">Reference proteome</keyword>
<dbReference type="InterPro" id="IPR018060">
    <property type="entry name" value="HTH_AraC"/>
</dbReference>
<name>A0ABU2L4H0_9ACTN</name>
<dbReference type="Pfam" id="PF12833">
    <property type="entry name" value="HTH_18"/>
    <property type="match status" value="1"/>
</dbReference>
<keyword evidence="2" id="KW-0804">Transcription</keyword>
<dbReference type="PANTHER" id="PTHR43130:SF3">
    <property type="entry name" value="HTH-TYPE TRANSCRIPTIONAL REGULATOR RV1931C"/>
    <property type="match status" value="1"/>
</dbReference>
<proteinExistence type="predicted"/>
<dbReference type="RefSeq" id="WP_311629384.1">
    <property type="nucleotide sequence ID" value="NZ_JAVREN010000006.1"/>
</dbReference>
<evidence type="ECO:0000259" key="4">
    <source>
        <dbReference type="PROSITE" id="PS01124"/>
    </source>
</evidence>
<dbReference type="InterPro" id="IPR052158">
    <property type="entry name" value="INH-QAR"/>
</dbReference>